<dbReference type="Proteomes" id="UP000321393">
    <property type="component" value="Unassembled WGS sequence"/>
</dbReference>
<sequence length="195" mass="22401">MKRVFDEISDEEWSNHSFKPSRVFTKPQTGPSIPPPIESFAYRSHQLYISDESSDDCVVVMESSKNYEENLEDEDVEVEGVKSTTAVSRGRRFVVDDEDEESERELTEVYDVKSTSDDELEEDREDDDDVVGKALQKCAKLSAELKRELYGSSVSTCERYSEVESSSVRIVTQVHLRVQSELERFCLLSIVMDWC</sequence>
<evidence type="ECO:0000313" key="3">
    <source>
        <dbReference type="EMBL" id="TYK26016.1"/>
    </source>
</evidence>
<evidence type="ECO:0000256" key="1">
    <source>
        <dbReference type="SAM" id="MobiDB-lite"/>
    </source>
</evidence>
<feature type="compositionally biased region" description="Acidic residues" evidence="1">
    <location>
        <begin position="117"/>
        <end position="128"/>
    </location>
</feature>
<proteinExistence type="predicted"/>
<protein>
    <submittedName>
        <fullName evidence="2">Protein CHROMATIN REMODELING 19 isoform X3</fullName>
    </submittedName>
</protein>
<evidence type="ECO:0000313" key="5">
    <source>
        <dbReference type="Proteomes" id="UP000321947"/>
    </source>
</evidence>
<dbReference type="Proteomes" id="UP000321947">
    <property type="component" value="Unassembled WGS sequence"/>
</dbReference>
<dbReference type="AlphaFoldDB" id="A0A5A7VJ30"/>
<evidence type="ECO:0000313" key="4">
    <source>
        <dbReference type="Proteomes" id="UP000321393"/>
    </source>
</evidence>
<dbReference type="OrthoDB" id="1751307at2759"/>
<comment type="caution">
    <text evidence="2">The sequence shown here is derived from an EMBL/GenBank/DDBJ whole genome shotgun (WGS) entry which is preliminary data.</text>
</comment>
<dbReference type="EMBL" id="SSTD01003575">
    <property type="protein sequence ID" value="TYK26016.1"/>
    <property type="molecule type" value="Genomic_DNA"/>
</dbReference>
<dbReference type="STRING" id="1194695.A0A5A7VJ30"/>
<evidence type="ECO:0000313" key="2">
    <source>
        <dbReference type="EMBL" id="KAA0067167.1"/>
    </source>
</evidence>
<dbReference type="EMBL" id="SSTE01000699">
    <property type="protein sequence ID" value="KAA0067167.1"/>
    <property type="molecule type" value="Genomic_DNA"/>
</dbReference>
<reference evidence="4 5" key="1">
    <citation type="submission" date="2019-08" db="EMBL/GenBank/DDBJ databases">
        <title>Draft genome sequences of two oriental melons (Cucumis melo L. var makuwa).</title>
        <authorList>
            <person name="Kwon S.-Y."/>
        </authorList>
    </citation>
    <scope>NUCLEOTIDE SEQUENCE [LARGE SCALE GENOMIC DNA]</scope>
    <source>
        <strain evidence="5">cv. Chang Bougi</strain>
        <strain evidence="4">cv. SW 3</strain>
        <tissue evidence="2">Leaf</tissue>
    </source>
</reference>
<feature type="region of interest" description="Disordered" evidence="1">
    <location>
        <begin position="93"/>
        <end position="128"/>
    </location>
</feature>
<feature type="compositionally biased region" description="Basic and acidic residues" evidence="1">
    <location>
        <begin position="104"/>
        <end position="116"/>
    </location>
</feature>
<accession>A0A5A7VJ30</accession>
<name>A0A5A7VJ30_CUCMM</name>
<gene>
    <name evidence="3" type="ORF">E5676_scaffold1567G00210</name>
    <name evidence="2" type="ORF">E6C27_scaffold38G002420</name>
</gene>
<feature type="region of interest" description="Disordered" evidence="1">
    <location>
        <begin position="1"/>
        <end position="35"/>
    </location>
</feature>
<organism evidence="2 4">
    <name type="scientific">Cucumis melo var. makuwa</name>
    <name type="common">Oriental melon</name>
    <dbReference type="NCBI Taxonomy" id="1194695"/>
    <lineage>
        <taxon>Eukaryota</taxon>
        <taxon>Viridiplantae</taxon>
        <taxon>Streptophyta</taxon>
        <taxon>Embryophyta</taxon>
        <taxon>Tracheophyta</taxon>
        <taxon>Spermatophyta</taxon>
        <taxon>Magnoliopsida</taxon>
        <taxon>eudicotyledons</taxon>
        <taxon>Gunneridae</taxon>
        <taxon>Pentapetalae</taxon>
        <taxon>rosids</taxon>
        <taxon>fabids</taxon>
        <taxon>Cucurbitales</taxon>
        <taxon>Cucurbitaceae</taxon>
        <taxon>Benincaseae</taxon>
        <taxon>Cucumis</taxon>
    </lineage>
</organism>